<keyword evidence="3" id="KW-1185">Reference proteome</keyword>
<comment type="caution">
    <text evidence="2">The sequence shown here is derived from an EMBL/GenBank/DDBJ whole genome shotgun (WGS) entry which is preliminary data.</text>
</comment>
<evidence type="ECO:0000256" key="1">
    <source>
        <dbReference type="SAM" id="MobiDB-lite"/>
    </source>
</evidence>
<dbReference type="InParanoid" id="A0A7J7DIU6"/>
<accession>A0A7J7DIU6</accession>
<evidence type="ECO:0000313" key="2">
    <source>
        <dbReference type="EMBL" id="KAF5746218.1"/>
    </source>
</evidence>
<reference evidence="2 3" key="1">
    <citation type="journal article" date="2020" name="Nat. Commun.">
        <title>Genome of Tripterygium wilfordii and identification of cytochrome P450 involved in triptolide biosynthesis.</title>
        <authorList>
            <person name="Tu L."/>
            <person name="Su P."/>
            <person name="Zhang Z."/>
            <person name="Gao L."/>
            <person name="Wang J."/>
            <person name="Hu T."/>
            <person name="Zhou J."/>
            <person name="Zhang Y."/>
            <person name="Zhao Y."/>
            <person name="Liu Y."/>
            <person name="Song Y."/>
            <person name="Tong Y."/>
            <person name="Lu Y."/>
            <person name="Yang J."/>
            <person name="Xu C."/>
            <person name="Jia M."/>
            <person name="Peters R.J."/>
            <person name="Huang L."/>
            <person name="Gao W."/>
        </authorList>
    </citation>
    <scope>NUCLEOTIDE SEQUENCE [LARGE SCALE GENOMIC DNA]</scope>
    <source>
        <strain evidence="3">cv. XIE 37</strain>
        <tissue evidence="2">Leaf</tissue>
    </source>
</reference>
<name>A0A7J7DIU6_TRIWF</name>
<dbReference type="EMBL" id="JAAARO010000006">
    <property type="protein sequence ID" value="KAF5746218.1"/>
    <property type="molecule type" value="Genomic_DNA"/>
</dbReference>
<dbReference type="Proteomes" id="UP000593562">
    <property type="component" value="Unassembled WGS sequence"/>
</dbReference>
<feature type="region of interest" description="Disordered" evidence="1">
    <location>
        <begin position="17"/>
        <end position="76"/>
    </location>
</feature>
<organism evidence="2 3">
    <name type="scientific">Tripterygium wilfordii</name>
    <name type="common">Thunder God vine</name>
    <dbReference type="NCBI Taxonomy" id="458696"/>
    <lineage>
        <taxon>Eukaryota</taxon>
        <taxon>Viridiplantae</taxon>
        <taxon>Streptophyta</taxon>
        <taxon>Embryophyta</taxon>
        <taxon>Tracheophyta</taxon>
        <taxon>Spermatophyta</taxon>
        <taxon>Magnoliopsida</taxon>
        <taxon>eudicotyledons</taxon>
        <taxon>Gunneridae</taxon>
        <taxon>Pentapetalae</taxon>
        <taxon>rosids</taxon>
        <taxon>fabids</taxon>
        <taxon>Celastrales</taxon>
        <taxon>Celastraceae</taxon>
        <taxon>Tripterygium</taxon>
    </lineage>
</organism>
<proteinExistence type="predicted"/>
<dbReference type="AlphaFoldDB" id="A0A7J7DIU6"/>
<gene>
    <name evidence="2" type="ORF">HS088_TW06G00385</name>
</gene>
<sequence length="76" mass="8589">MTSCAYRMIAFLNGFSGSEKTEEANGSKRRKNSNGDIRCDQTPIANSKFRRSQYSIHTSEGDMHIRKPGFPTTEQN</sequence>
<evidence type="ECO:0000313" key="3">
    <source>
        <dbReference type="Proteomes" id="UP000593562"/>
    </source>
</evidence>
<protein>
    <submittedName>
        <fullName evidence="2">Uncharacterized protein</fullName>
    </submittedName>
</protein>